<dbReference type="PANTHER" id="PTHR30531">
    <property type="entry name" value="FLAGELLAR BIOSYNTHETIC PROTEIN FLHB"/>
    <property type="match status" value="1"/>
</dbReference>
<dbReference type="PANTHER" id="PTHR30531:SF12">
    <property type="entry name" value="FLAGELLAR BIOSYNTHETIC PROTEIN FLHB"/>
    <property type="match status" value="1"/>
</dbReference>
<dbReference type="NCBIfam" id="TIGR00328">
    <property type="entry name" value="flhB"/>
    <property type="match status" value="1"/>
</dbReference>
<keyword evidence="16" id="KW-0969">Cilium</keyword>
<dbReference type="Proteomes" id="UP000434052">
    <property type="component" value="Unassembled WGS sequence"/>
</dbReference>
<name>A0A6P1ZB37_9BACT</name>
<evidence type="ECO:0000256" key="1">
    <source>
        <dbReference type="ARBA" id="ARBA00004651"/>
    </source>
</evidence>
<comment type="similarity">
    <text evidence="2 13">Belongs to the type III secretion exporter family.</text>
</comment>
<dbReference type="EMBL" id="QMIF01000018">
    <property type="protein sequence ID" value="TVM31056.1"/>
    <property type="molecule type" value="Genomic_DNA"/>
</dbReference>
<dbReference type="Gene3D" id="6.10.250.2080">
    <property type="match status" value="1"/>
</dbReference>
<keyword evidence="6 13" id="KW-0812">Transmembrane</keyword>
<comment type="subcellular location">
    <subcellularLocation>
        <location evidence="1">Cell membrane</location>
        <topology evidence="1">Multi-pass membrane protein</topology>
    </subcellularLocation>
</comment>
<evidence type="ECO:0000256" key="3">
    <source>
        <dbReference type="ARBA" id="ARBA00021622"/>
    </source>
</evidence>
<evidence type="ECO:0000256" key="5">
    <source>
        <dbReference type="ARBA" id="ARBA00022475"/>
    </source>
</evidence>
<dbReference type="GO" id="GO:0009306">
    <property type="term" value="P:protein secretion"/>
    <property type="evidence" value="ECO:0007669"/>
    <property type="project" value="InterPro"/>
</dbReference>
<evidence type="ECO:0000256" key="7">
    <source>
        <dbReference type="ARBA" id="ARBA00022795"/>
    </source>
</evidence>
<keyword evidence="5 13" id="KW-1003">Cell membrane</keyword>
<keyword evidence="7 13" id="KW-1005">Bacterial flagellum biogenesis</keyword>
<evidence type="ECO:0000256" key="14">
    <source>
        <dbReference type="SAM" id="MobiDB-lite"/>
    </source>
</evidence>
<evidence type="ECO:0000256" key="12">
    <source>
        <dbReference type="ARBA" id="ARBA00025078"/>
    </source>
</evidence>
<protein>
    <recommendedName>
        <fullName evidence="3 13">Flagellar biosynthetic protein FlhB</fullName>
    </recommendedName>
</protein>
<dbReference type="EMBL" id="CP039543">
    <property type="protein sequence ID" value="QJT09695.1"/>
    <property type="molecule type" value="Genomic_DNA"/>
</dbReference>
<evidence type="ECO:0000313" key="17">
    <source>
        <dbReference type="Proteomes" id="UP000434052"/>
    </source>
</evidence>
<evidence type="ECO:0000256" key="8">
    <source>
        <dbReference type="ARBA" id="ARBA00022927"/>
    </source>
</evidence>
<dbReference type="OrthoDB" id="9807950at2"/>
<feature type="transmembrane region" description="Helical" evidence="13">
    <location>
        <begin position="194"/>
        <end position="213"/>
    </location>
</feature>
<dbReference type="GO" id="GO:0005886">
    <property type="term" value="C:plasma membrane"/>
    <property type="evidence" value="ECO:0007669"/>
    <property type="project" value="UniProtKB-SubCell"/>
</dbReference>
<evidence type="ECO:0000313" key="15">
    <source>
        <dbReference type="EMBL" id="QJT09695.1"/>
    </source>
</evidence>
<gene>
    <name evidence="13 16" type="primary">flhB</name>
    <name evidence="16" type="ORF">DQK91_19675</name>
    <name evidence="15" type="ORF">E8L03_12455</name>
</gene>
<dbReference type="SUPFAM" id="SSF160544">
    <property type="entry name" value="EscU C-terminal domain-like"/>
    <property type="match status" value="1"/>
</dbReference>
<feature type="transmembrane region" description="Helical" evidence="13">
    <location>
        <begin position="36"/>
        <end position="53"/>
    </location>
</feature>
<dbReference type="GO" id="GO:0044780">
    <property type="term" value="P:bacterial-type flagellum assembly"/>
    <property type="evidence" value="ECO:0007669"/>
    <property type="project" value="InterPro"/>
</dbReference>
<keyword evidence="8 13" id="KW-0653">Protein transport</keyword>
<feature type="region of interest" description="Disordered" evidence="14">
    <location>
        <begin position="1"/>
        <end position="25"/>
    </location>
</feature>
<keyword evidence="10 13" id="KW-0472">Membrane</keyword>
<evidence type="ECO:0000313" key="16">
    <source>
        <dbReference type="EMBL" id="TVM31056.1"/>
    </source>
</evidence>
<keyword evidence="11 13" id="KW-1006">Bacterial flagellum protein export</keyword>
<proteinExistence type="inferred from homology"/>
<reference evidence="16 17" key="1">
    <citation type="submission" date="2018-06" db="EMBL/GenBank/DDBJ databases">
        <title>Complete genome of Desulfovibrio marinus P48SEP.</title>
        <authorList>
            <person name="Crispim J.S."/>
            <person name="Vidigal P.M.P."/>
            <person name="Silva L.C.F."/>
            <person name="Araujo L.C."/>
            <person name="Laguardia C.N."/>
            <person name="Dias R.S."/>
            <person name="Sousa M.P."/>
            <person name="Paula S.O."/>
            <person name="Silva C."/>
        </authorList>
    </citation>
    <scope>NUCLEOTIDE SEQUENCE [LARGE SCALE GENOMIC DNA]</scope>
    <source>
        <strain evidence="16 17">P48SEP</strain>
    </source>
</reference>
<keyword evidence="16" id="KW-0282">Flagellum</keyword>
<dbReference type="Pfam" id="PF01312">
    <property type="entry name" value="Bac_export_2"/>
    <property type="match status" value="1"/>
</dbReference>
<dbReference type="PRINTS" id="PR00950">
    <property type="entry name" value="TYPE3IMSPROT"/>
</dbReference>
<dbReference type="AlphaFoldDB" id="A0A6P1ZB37"/>
<evidence type="ECO:0000256" key="9">
    <source>
        <dbReference type="ARBA" id="ARBA00022989"/>
    </source>
</evidence>
<evidence type="ECO:0000256" key="13">
    <source>
        <dbReference type="RuleBase" id="RU364091"/>
    </source>
</evidence>
<keyword evidence="9 13" id="KW-1133">Transmembrane helix</keyword>
<sequence length="359" mass="40476">MPQQDPSRTEEPTQKRLDKARNEGNVAKSQEVGKTFVLLAGVVVLRMYVSYIGEDMEELFRWFMETAPTFALTPESLYALFSMILKAMAVMVLPVMLALAVFAFFSNYLQVGSLWTTKVFEPKFGKMFNVVGGMQRIFFSLSTLVRLFKSMGQALVIGLVAYYMVKGKLSESLPMFYQPARNVAAYMLDSGGDMVIWVLLPLFIITALDLWYTRWDYTEQLKMTKDEVKDERKQMEGDPKVKQQQKQKMLQMSSRRMMAQVPKADVVVTNPTHIAVALRYDPQEAPAPQVLAKGADAVAERIKEVARENNVPVRENKPLARALYSAVEVGDTIPEELYQAVATILAQIFKNRGQAGPVG</sequence>
<dbReference type="InterPro" id="IPR029025">
    <property type="entry name" value="T3SS_substrate_exporter_C"/>
</dbReference>
<dbReference type="Gene3D" id="3.40.1690.10">
    <property type="entry name" value="secretion proteins EscU"/>
    <property type="match status" value="1"/>
</dbReference>
<evidence type="ECO:0000256" key="10">
    <source>
        <dbReference type="ARBA" id="ARBA00023136"/>
    </source>
</evidence>
<evidence type="ECO:0000256" key="6">
    <source>
        <dbReference type="ARBA" id="ARBA00022692"/>
    </source>
</evidence>
<feature type="transmembrane region" description="Helical" evidence="13">
    <location>
        <begin position="77"/>
        <end position="105"/>
    </location>
</feature>
<dbReference type="FunFam" id="3.40.1690.10:FF:000001">
    <property type="entry name" value="Flagellar biosynthetic protein FlhB"/>
    <property type="match status" value="1"/>
</dbReference>
<accession>A0A6P1ZB37</accession>
<keyword evidence="16" id="KW-0966">Cell projection</keyword>
<keyword evidence="18" id="KW-1185">Reference proteome</keyword>
<evidence type="ECO:0000256" key="4">
    <source>
        <dbReference type="ARBA" id="ARBA00022448"/>
    </source>
</evidence>
<feature type="transmembrane region" description="Helical" evidence="13">
    <location>
        <begin position="144"/>
        <end position="165"/>
    </location>
</feature>
<evidence type="ECO:0000256" key="2">
    <source>
        <dbReference type="ARBA" id="ARBA00010690"/>
    </source>
</evidence>
<evidence type="ECO:0000256" key="11">
    <source>
        <dbReference type="ARBA" id="ARBA00023225"/>
    </source>
</evidence>
<dbReference type="RefSeq" id="WP_144307112.1">
    <property type="nucleotide sequence ID" value="NZ_CP039543.1"/>
</dbReference>
<dbReference type="InterPro" id="IPR006136">
    <property type="entry name" value="FlhB"/>
</dbReference>
<keyword evidence="4 13" id="KW-0813">Transport</keyword>
<organism evidence="16 17">
    <name type="scientific">Oceanidesulfovibrio marinus</name>
    <dbReference type="NCBI Taxonomy" id="370038"/>
    <lineage>
        <taxon>Bacteria</taxon>
        <taxon>Pseudomonadati</taxon>
        <taxon>Thermodesulfobacteriota</taxon>
        <taxon>Desulfovibrionia</taxon>
        <taxon>Desulfovibrionales</taxon>
        <taxon>Desulfovibrionaceae</taxon>
        <taxon>Oceanidesulfovibrio</taxon>
    </lineage>
</organism>
<feature type="compositionally biased region" description="Basic and acidic residues" evidence="14">
    <location>
        <begin position="7"/>
        <end position="22"/>
    </location>
</feature>
<evidence type="ECO:0000313" key="18">
    <source>
        <dbReference type="Proteomes" id="UP000503251"/>
    </source>
</evidence>
<reference evidence="15 18" key="2">
    <citation type="submission" date="2019-04" db="EMBL/GenBank/DDBJ databases">
        <title>Isolation and culture of sulfate reducing bacteria from the cold seep of the South China Sea.</title>
        <authorList>
            <person name="Sun C."/>
            <person name="Liu R."/>
        </authorList>
    </citation>
    <scope>NUCLEOTIDE SEQUENCE [LARGE SCALE GENOMIC DNA]</scope>
    <source>
        <strain evidence="15 18">CS1</strain>
    </source>
</reference>
<dbReference type="InterPro" id="IPR006135">
    <property type="entry name" value="T3SS_substrate_exporter"/>
</dbReference>
<dbReference type="Proteomes" id="UP000503251">
    <property type="component" value="Chromosome"/>
</dbReference>
<comment type="function">
    <text evidence="12 13">Required for formation of the rod structure in the basal body of the flagellar apparatus. Together with FliI and FliH, may constitute the export apparatus of flagellin.</text>
</comment>